<dbReference type="Proteomes" id="UP000077202">
    <property type="component" value="Unassembled WGS sequence"/>
</dbReference>
<gene>
    <name evidence="1" type="ORF">AXG93_1193s1300</name>
</gene>
<name>A0A176WMF2_MARPO</name>
<dbReference type="EMBL" id="LVLJ01000498">
    <property type="protein sequence ID" value="OAE33831.1"/>
    <property type="molecule type" value="Genomic_DNA"/>
</dbReference>
<accession>A0A176WMF2</accession>
<evidence type="ECO:0000313" key="1">
    <source>
        <dbReference type="EMBL" id="OAE33831.1"/>
    </source>
</evidence>
<reference evidence="1" key="1">
    <citation type="submission" date="2016-03" db="EMBL/GenBank/DDBJ databases">
        <title>Mechanisms controlling the formation of the plant cell surface in tip-growing cells are functionally conserved among land plants.</title>
        <authorList>
            <person name="Honkanen S."/>
            <person name="Jones V.A."/>
            <person name="Morieri G."/>
            <person name="Champion C."/>
            <person name="Hetherington A.J."/>
            <person name="Kelly S."/>
            <person name="Saint-Marcoux D."/>
            <person name="Proust H."/>
            <person name="Prescott H."/>
            <person name="Dolan L."/>
        </authorList>
    </citation>
    <scope>NUCLEOTIDE SEQUENCE [LARGE SCALE GENOMIC DNA]</scope>
    <source>
        <tissue evidence="1">Whole gametophyte</tissue>
    </source>
</reference>
<keyword evidence="2" id="KW-1185">Reference proteome</keyword>
<dbReference type="AlphaFoldDB" id="A0A176WMF2"/>
<comment type="caution">
    <text evidence="1">The sequence shown here is derived from an EMBL/GenBank/DDBJ whole genome shotgun (WGS) entry which is preliminary data.</text>
</comment>
<evidence type="ECO:0000313" key="2">
    <source>
        <dbReference type="Proteomes" id="UP000077202"/>
    </source>
</evidence>
<organism evidence="1 2">
    <name type="scientific">Marchantia polymorpha subsp. ruderalis</name>
    <dbReference type="NCBI Taxonomy" id="1480154"/>
    <lineage>
        <taxon>Eukaryota</taxon>
        <taxon>Viridiplantae</taxon>
        <taxon>Streptophyta</taxon>
        <taxon>Embryophyta</taxon>
        <taxon>Marchantiophyta</taxon>
        <taxon>Marchantiopsida</taxon>
        <taxon>Marchantiidae</taxon>
        <taxon>Marchantiales</taxon>
        <taxon>Marchantiaceae</taxon>
        <taxon>Marchantia</taxon>
    </lineage>
</organism>
<sequence length="95" mass="10463">MVFTSQVEIGKVGSSNDGIGSKGKKMPPVGLSPLSSRNRVLCWPLWDLENQALDFLAERLAKNARLTGDNKLNGRRKTTLQCGMAAYITQVDELR</sequence>
<proteinExistence type="predicted"/>
<protein>
    <submittedName>
        <fullName evidence="1">Uncharacterized protein</fullName>
    </submittedName>
</protein>